<evidence type="ECO:0000256" key="5">
    <source>
        <dbReference type="ARBA" id="ARBA00023146"/>
    </source>
</evidence>
<dbReference type="SUPFAM" id="SSF47323">
    <property type="entry name" value="Anticodon-binding domain of a subclass of class I aminoacyl-tRNA synthetases"/>
    <property type="match status" value="1"/>
</dbReference>
<proteinExistence type="predicted"/>
<dbReference type="Pfam" id="PF08264">
    <property type="entry name" value="Anticodon_1"/>
    <property type="match status" value="1"/>
</dbReference>
<dbReference type="InterPro" id="IPR009080">
    <property type="entry name" value="tRNAsynth_Ia_anticodon-bd"/>
</dbReference>
<feature type="compositionally biased region" description="Basic and acidic residues" evidence="6">
    <location>
        <begin position="37"/>
        <end position="50"/>
    </location>
</feature>
<sequence>MLKNKVVLSLGQPTVNAIENFWSVDPQSNSNEPYPRNSKEMSPEALEQQKRLTSPQLDSKQSSASVIADFLELTKPVQQKSVDGESVAGPPSSSERSGTSLIADFLGDEIPVQQKSVDGESVAGPPSSSERSGTSLIADFLGDEIPVQQKSVDGESVAGPPSSSERSGTSLIADFLGDEIPVQQTSVDGEEYKGPSSRGPGIGGVNDSMKRATKSYNGKEKRERSKSKDKRVLHELPFQVLTGRSGILSGGLAKEKRRWETPVSEKRMAVLLAELNRKGLLEYRDEDLYWSFSARKFWTKSELIPYKFNGPEQLKIKNYNVTIGTMYEVKLLQTAGTNLGTVRVQFSRLDELWMAHAVLLERPKFRVKDPEKLLFAHPLNKSKKLPIITRRVPSGENVRFLAPGHSYEDRQICSMMPEYQFEPAYDSDGYCNEKFVPTMSGGRHRFALEKETLTKLKLKASLELRTFPYKGTVLLCPETGDIVERVRVPCWSTVPLSNTESLSSQIHPKIGKGVLTHDPDGTSSPKRIIVGHPIEPGLDFRKFPPKYSDIHTIEALQDKTGYINEDTKSSKFTFSSQFIRLAPILEHGVNHHPDLRLKYLACTTRDLETTIGPAFDLSSRISGKFPAEHILRVPERPPKIPSVPNMKGKQFVYGEEMPSLAEQTDEIVSEEVDARRSLVLSELAWKRRPGITDERLLELFNLHIESFRTMQQHFYHFIGKNPHGEKVYTIDFSVLRLRPHEQLILYELQYVINHVNEDMREYRLSAAHDRLMFFLENRLFREYFQIVSSEIIDMILREDVVYRHSKDRYSFWDSPRGYTLAAVYWKVVYLLDRLLHPFWPLITECMNNIDEKDPYKPMACLFYPCTNIAAPDYDLSKGYPIFVSPKEDIRFKNPDLGMPVISDVGFMTKDTTEDLSIVYEVLKAFQYLRYESRKKILEKNAQDPDYLVSPKDKHLLVTNPILASESIGSDNVYPDYNYQNFYKDRGGDTSRIGIIVLKGYDRDSPLGRLLGVYMEDIARRAQLATIQILGDDQGLSNVIVSFKIADSASVHLVSKLPSSSSQPEAESSTSSGQPEAESSSSSSQSEADSSTSSSLPEADSPPLKQL</sequence>
<feature type="region of interest" description="Disordered" evidence="6">
    <location>
        <begin position="79"/>
        <end position="99"/>
    </location>
</feature>
<dbReference type="GeneID" id="90035168"/>
<evidence type="ECO:0000313" key="8">
    <source>
        <dbReference type="EMBL" id="KAK7205842.1"/>
    </source>
</evidence>
<evidence type="ECO:0000313" key="9">
    <source>
        <dbReference type="Proteomes" id="UP001498771"/>
    </source>
</evidence>
<keyword evidence="3" id="KW-0067">ATP-binding</keyword>
<comment type="caution">
    <text evidence="8">The sequence shown here is derived from an EMBL/GenBank/DDBJ whole genome shotgun (WGS) entry which is preliminary data.</text>
</comment>
<dbReference type="EMBL" id="JBBJBU010000004">
    <property type="protein sequence ID" value="KAK7205842.1"/>
    <property type="molecule type" value="Genomic_DNA"/>
</dbReference>
<keyword evidence="1" id="KW-0436">Ligase</keyword>
<keyword evidence="2" id="KW-0547">Nucleotide-binding</keyword>
<feature type="compositionally biased region" description="Low complexity" evidence="6">
    <location>
        <begin position="1057"/>
        <end position="1100"/>
    </location>
</feature>
<gene>
    <name evidence="8" type="ORF">BZA70DRAFT_143914</name>
</gene>
<name>A0ABR1F7Q5_9ASCO</name>
<evidence type="ECO:0000256" key="6">
    <source>
        <dbReference type="SAM" id="MobiDB-lite"/>
    </source>
</evidence>
<dbReference type="RefSeq" id="XP_064768875.1">
    <property type="nucleotide sequence ID" value="XM_064909656.1"/>
</dbReference>
<accession>A0ABR1F7Q5</accession>
<dbReference type="Proteomes" id="UP001498771">
    <property type="component" value="Unassembled WGS sequence"/>
</dbReference>
<organism evidence="8 9">
    <name type="scientific">Myxozyma melibiosi</name>
    <dbReference type="NCBI Taxonomy" id="54550"/>
    <lineage>
        <taxon>Eukaryota</taxon>
        <taxon>Fungi</taxon>
        <taxon>Dikarya</taxon>
        <taxon>Ascomycota</taxon>
        <taxon>Saccharomycotina</taxon>
        <taxon>Lipomycetes</taxon>
        <taxon>Lipomycetales</taxon>
        <taxon>Lipomycetaceae</taxon>
        <taxon>Myxozyma</taxon>
    </lineage>
</organism>
<feature type="region of interest" description="Disordered" evidence="6">
    <location>
        <begin position="24"/>
        <end position="63"/>
    </location>
</feature>
<protein>
    <recommendedName>
        <fullName evidence="7">Methionyl/Valyl/Leucyl/Isoleucyl-tRNA synthetase anticodon-binding domain-containing protein</fullName>
    </recommendedName>
</protein>
<keyword evidence="4" id="KW-0648">Protein biosynthesis</keyword>
<dbReference type="InterPro" id="IPR013155">
    <property type="entry name" value="M/V/L/I-tRNA-synth_anticd-bd"/>
</dbReference>
<evidence type="ECO:0000259" key="7">
    <source>
        <dbReference type="Pfam" id="PF08264"/>
    </source>
</evidence>
<feature type="domain" description="Methionyl/Valyl/Leucyl/Isoleucyl-tRNA synthetase anticodon-binding" evidence="7">
    <location>
        <begin position="742"/>
        <end position="847"/>
    </location>
</feature>
<dbReference type="Gene3D" id="1.10.730.10">
    <property type="entry name" value="Isoleucyl-tRNA Synthetase, Domain 1"/>
    <property type="match status" value="1"/>
</dbReference>
<evidence type="ECO:0000256" key="2">
    <source>
        <dbReference type="ARBA" id="ARBA00022741"/>
    </source>
</evidence>
<evidence type="ECO:0000256" key="3">
    <source>
        <dbReference type="ARBA" id="ARBA00022840"/>
    </source>
</evidence>
<reference evidence="8 9" key="1">
    <citation type="submission" date="2024-03" db="EMBL/GenBank/DDBJ databases">
        <title>Genome-scale model development and genomic sequencing of the oleaginous clade Lipomyces.</title>
        <authorList>
            <consortium name="Lawrence Berkeley National Laboratory"/>
            <person name="Czajka J.J."/>
            <person name="Han Y."/>
            <person name="Kim J."/>
            <person name="Mondo S.J."/>
            <person name="Hofstad B.A."/>
            <person name="Robles A."/>
            <person name="Haridas S."/>
            <person name="Riley R."/>
            <person name="LaButti K."/>
            <person name="Pangilinan J."/>
            <person name="Andreopoulos W."/>
            <person name="Lipzen A."/>
            <person name="Yan J."/>
            <person name="Wang M."/>
            <person name="Ng V."/>
            <person name="Grigoriev I.V."/>
            <person name="Spatafora J.W."/>
            <person name="Magnuson J.K."/>
            <person name="Baker S.E."/>
            <person name="Pomraning K.R."/>
        </authorList>
    </citation>
    <scope>NUCLEOTIDE SEQUENCE [LARGE SCALE GENOMIC DNA]</scope>
    <source>
        <strain evidence="8 9">Phaff 52-87</strain>
    </source>
</reference>
<keyword evidence="9" id="KW-1185">Reference proteome</keyword>
<evidence type="ECO:0000256" key="4">
    <source>
        <dbReference type="ARBA" id="ARBA00022917"/>
    </source>
</evidence>
<keyword evidence="5" id="KW-0030">Aminoacyl-tRNA synthetase</keyword>
<feature type="region of interest" description="Disordered" evidence="6">
    <location>
        <begin position="1056"/>
        <end position="1106"/>
    </location>
</feature>
<feature type="compositionally biased region" description="Polar residues" evidence="6">
    <location>
        <begin position="51"/>
        <end position="63"/>
    </location>
</feature>
<feature type="region of interest" description="Disordered" evidence="6">
    <location>
        <begin position="186"/>
        <end position="229"/>
    </location>
</feature>
<evidence type="ECO:0000256" key="1">
    <source>
        <dbReference type="ARBA" id="ARBA00022598"/>
    </source>
</evidence>